<reference evidence="1 2" key="1">
    <citation type="submission" date="2018-06" db="EMBL/GenBank/DDBJ databases">
        <authorList>
            <consortium name="Pathogen Informatics"/>
            <person name="Doyle S."/>
        </authorList>
    </citation>
    <scope>NUCLEOTIDE SEQUENCE [LARGE SCALE GENOMIC DNA]</scope>
    <source>
        <strain evidence="1 2">NCTC13337</strain>
    </source>
</reference>
<dbReference type="AlphaFoldDB" id="A0A380MRT3"/>
<sequence length="122" mass="12905">MLLAVLHRHGGISMHDMDVYVNVVGGLKISETASDLAVLAAAVSSLRGVAIPPDTVIIGEIGLAGELRPVANGEARIKAAEQHGFKRIILPQANAPRKKAGKLTIYSANTLSEALEQLKEME</sequence>
<dbReference type="PANTHER" id="PTHR32472">
    <property type="entry name" value="DNA REPAIR PROTEIN RADA"/>
    <property type="match status" value="1"/>
</dbReference>
<keyword evidence="2" id="KW-1185">Reference proteome</keyword>
<dbReference type="Proteomes" id="UP000254601">
    <property type="component" value="Unassembled WGS sequence"/>
</dbReference>
<name>A0A380MRT3_9GAMM</name>
<dbReference type="GO" id="GO:0000725">
    <property type="term" value="P:recombinational repair"/>
    <property type="evidence" value="ECO:0007669"/>
    <property type="project" value="TreeGrafter"/>
</dbReference>
<evidence type="ECO:0000313" key="2">
    <source>
        <dbReference type="Proteomes" id="UP000254601"/>
    </source>
</evidence>
<evidence type="ECO:0000313" key="1">
    <source>
        <dbReference type="EMBL" id="SUO94421.1"/>
    </source>
</evidence>
<gene>
    <name evidence="1" type="ORF">NCTC13337_00735</name>
</gene>
<organism evidence="1 2">
    <name type="scientific">Suttonella ornithocola</name>
    <dbReference type="NCBI Taxonomy" id="279832"/>
    <lineage>
        <taxon>Bacteria</taxon>
        <taxon>Pseudomonadati</taxon>
        <taxon>Pseudomonadota</taxon>
        <taxon>Gammaproteobacteria</taxon>
        <taxon>Cardiobacteriales</taxon>
        <taxon>Cardiobacteriaceae</taxon>
        <taxon>Suttonella</taxon>
    </lineage>
</organism>
<dbReference type="PANTHER" id="PTHR32472:SF10">
    <property type="entry name" value="DNA REPAIR PROTEIN RADA-LIKE PROTEIN"/>
    <property type="match status" value="1"/>
</dbReference>
<protein>
    <submittedName>
        <fullName evidence="1">DNA repair protein RadA</fullName>
    </submittedName>
</protein>
<dbReference type="Pfam" id="PF13541">
    <property type="entry name" value="ChlI"/>
    <property type="match status" value="1"/>
</dbReference>
<dbReference type="EMBL" id="UHIC01000001">
    <property type="protein sequence ID" value="SUO94421.1"/>
    <property type="molecule type" value="Genomic_DNA"/>
</dbReference>
<dbReference type="InterPro" id="IPR014721">
    <property type="entry name" value="Ribsml_uS5_D2-typ_fold_subgr"/>
</dbReference>
<dbReference type="InterPro" id="IPR020568">
    <property type="entry name" value="Ribosomal_Su5_D2-typ_SF"/>
</dbReference>
<proteinExistence type="predicted"/>
<accession>A0A380MRT3</accession>
<dbReference type="GO" id="GO:0005829">
    <property type="term" value="C:cytosol"/>
    <property type="evidence" value="ECO:0007669"/>
    <property type="project" value="TreeGrafter"/>
</dbReference>
<dbReference type="Gene3D" id="3.30.230.10">
    <property type="match status" value="1"/>
</dbReference>
<dbReference type="SUPFAM" id="SSF54211">
    <property type="entry name" value="Ribosomal protein S5 domain 2-like"/>
    <property type="match status" value="1"/>
</dbReference>